<reference evidence="4 5" key="1">
    <citation type="journal article" date="2015" name="Nature">
        <title>rRNA introns, odd ribosomes, and small enigmatic genomes across a large radiation of phyla.</title>
        <authorList>
            <person name="Brown C.T."/>
            <person name="Hug L.A."/>
            <person name="Thomas B.C."/>
            <person name="Sharon I."/>
            <person name="Castelle C.J."/>
            <person name="Singh A."/>
            <person name="Wilkins M.J."/>
            <person name="Williams K.H."/>
            <person name="Banfield J.F."/>
        </authorList>
    </citation>
    <scope>NUCLEOTIDE SEQUENCE [LARGE SCALE GENOMIC DNA]</scope>
</reference>
<dbReference type="Gene3D" id="3.40.630.30">
    <property type="match status" value="1"/>
</dbReference>
<dbReference type="Pfam" id="PF00583">
    <property type="entry name" value="Acetyltransf_1"/>
    <property type="match status" value="1"/>
</dbReference>
<proteinExistence type="predicted"/>
<evidence type="ECO:0000259" key="3">
    <source>
        <dbReference type="PROSITE" id="PS51186"/>
    </source>
</evidence>
<dbReference type="EMBL" id="LBWQ01000024">
    <property type="protein sequence ID" value="KKR13120.1"/>
    <property type="molecule type" value="Genomic_DNA"/>
</dbReference>
<accession>A0A0G0QRY4</accession>
<dbReference type="PANTHER" id="PTHR43420:SF47">
    <property type="entry name" value="N-ACETYLTRANSFERASE DOMAIN-CONTAINING PROTEIN"/>
    <property type="match status" value="1"/>
</dbReference>
<feature type="domain" description="N-acetyltransferase" evidence="3">
    <location>
        <begin position="1"/>
        <end position="151"/>
    </location>
</feature>
<organism evidence="4 5">
    <name type="scientific">Candidatus Woesebacteria bacterium GW2011_GWA1_39_21b</name>
    <dbReference type="NCBI Taxonomy" id="1618551"/>
    <lineage>
        <taxon>Bacteria</taxon>
        <taxon>Candidatus Woeseibacteriota</taxon>
    </lineage>
</organism>
<dbReference type="InterPro" id="IPR016181">
    <property type="entry name" value="Acyl_CoA_acyltransferase"/>
</dbReference>
<sequence length="151" mass="17776">MNIRMARVTDYETLKKIKPSINDRTIEERLKKQKEGKVEFMVLEDNNEPVSFVLLKWEGKKTHPEYPDMEDLYTKEESGRKGYATLLIKECEKRVKEKGFKKIGMAVNPDKNSKAKVFYERLGYKHYGSKPYVDAVYNGAEDWVIDLEKEM</sequence>
<name>A0A0G0QRY4_9BACT</name>
<dbReference type="SUPFAM" id="SSF55729">
    <property type="entry name" value="Acyl-CoA N-acyltransferases (Nat)"/>
    <property type="match status" value="1"/>
</dbReference>
<keyword evidence="1" id="KW-0808">Transferase</keyword>
<dbReference type="PROSITE" id="PS51186">
    <property type="entry name" value="GNAT"/>
    <property type="match status" value="1"/>
</dbReference>
<evidence type="ECO:0000313" key="4">
    <source>
        <dbReference type="EMBL" id="KKR13120.1"/>
    </source>
</evidence>
<comment type="caution">
    <text evidence="4">The sequence shown here is derived from an EMBL/GenBank/DDBJ whole genome shotgun (WGS) entry which is preliminary data.</text>
</comment>
<protein>
    <recommendedName>
        <fullName evidence="3">N-acetyltransferase domain-containing protein</fullName>
    </recommendedName>
</protein>
<dbReference type="GO" id="GO:0016747">
    <property type="term" value="F:acyltransferase activity, transferring groups other than amino-acyl groups"/>
    <property type="evidence" value="ECO:0007669"/>
    <property type="project" value="InterPro"/>
</dbReference>
<evidence type="ECO:0000256" key="1">
    <source>
        <dbReference type="ARBA" id="ARBA00022679"/>
    </source>
</evidence>
<gene>
    <name evidence="4" type="ORF">UT40_C0024G0013</name>
</gene>
<dbReference type="AlphaFoldDB" id="A0A0G0QRY4"/>
<dbReference type="PANTHER" id="PTHR43420">
    <property type="entry name" value="ACETYLTRANSFERASE"/>
    <property type="match status" value="1"/>
</dbReference>
<dbReference type="InterPro" id="IPR000182">
    <property type="entry name" value="GNAT_dom"/>
</dbReference>
<evidence type="ECO:0000256" key="2">
    <source>
        <dbReference type="ARBA" id="ARBA00023315"/>
    </source>
</evidence>
<dbReference type="InterPro" id="IPR050680">
    <property type="entry name" value="YpeA/RimI_acetyltransf"/>
</dbReference>
<dbReference type="Proteomes" id="UP000034690">
    <property type="component" value="Unassembled WGS sequence"/>
</dbReference>
<evidence type="ECO:0000313" key="5">
    <source>
        <dbReference type="Proteomes" id="UP000034690"/>
    </source>
</evidence>
<keyword evidence="2" id="KW-0012">Acyltransferase</keyword>